<protein>
    <recommendedName>
        <fullName evidence="1">Thiamine pyrophosphate enzyme TPP-binding domain-containing protein</fullName>
    </recommendedName>
</protein>
<gene>
    <name evidence="2" type="ORF">NCTC12971_03931</name>
</gene>
<organism evidence="2 3">
    <name type="scientific">Serratia rubidaea</name>
    <name type="common">Serratia marinorubra</name>
    <dbReference type="NCBI Taxonomy" id="61652"/>
    <lineage>
        <taxon>Bacteria</taxon>
        <taxon>Pseudomonadati</taxon>
        <taxon>Pseudomonadota</taxon>
        <taxon>Gammaproteobacteria</taxon>
        <taxon>Enterobacterales</taxon>
        <taxon>Yersiniaceae</taxon>
        <taxon>Serratia</taxon>
    </lineage>
</organism>
<evidence type="ECO:0000259" key="1">
    <source>
        <dbReference type="Pfam" id="PF02775"/>
    </source>
</evidence>
<sequence length="80" mass="8413">MHIDTLQQSGVGEAYTALPSHDWRAFAGSLGVAAARAATLDELDAALAAAAAHDGPYLIEMMVGNHRAPNRLLCRERGGI</sequence>
<dbReference type="InterPro" id="IPR029061">
    <property type="entry name" value="THDP-binding"/>
</dbReference>
<dbReference type="SUPFAM" id="SSF52518">
    <property type="entry name" value="Thiamin diphosphate-binding fold (THDP-binding)"/>
    <property type="match status" value="1"/>
</dbReference>
<dbReference type="GO" id="GO:0044281">
    <property type="term" value="P:small molecule metabolic process"/>
    <property type="evidence" value="ECO:0007669"/>
    <property type="project" value="UniProtKB-ARBA"/>
</dbReference>
<dbReference type="GO" id="GO:0030976">
    <property type="term" value="F:thiamine pyrophosphate binding"/>
    <property type="evidence" value="ECO:0007669"/>
    <property type="project" value="InterPro"/>
</dbReference>
<dbReference type="GO" id="GO:0003824">
    <property type="term" value="F:catalytic activity"/>
    <property type="evidence" value="ECO:0007669"/>
    <property type="project" value="InterPro"/>
</dbReference>
<dbReference type="Pfam" id="PF02775">
    <property type="entry name" value="TPP_enzyme_C"/>
    <property type="match status" value="1"/>
</dbReference>
<dbReference type="Proteomes" id="UP000307968">
    <property type="component" value="Chromosome"/>
</dbReference>
<dbReference type="AlphaFoldDB" id="A0A4U9HNW6"/>
<dbReference type="EMBL" id="LR590463">
    <property type="protein sequence ID" value="VTP65156.1"/>
    <property type="molecule type" value="Genomic_DNA"/>
</dbReference>
<feature type="domain" description="Thiamine pyrophosphate enzyme TPP-binding" evidence="1">
    <location>
        <begin position="13"/>
        <end position="61"/>
    </location>
</feature>
<accession>A0A4U9HNW6</accession>
<reference evidence="2 3" key="1">
    <citation type="submission" date="2019-05" db="EMBL/GenBank/DDBJ databases">
        <authorList>
            <consortium name="Pathogen Informatics"/>
        </authorList>
    </citation>
    <scope>NUCLEOTIDE SEQUENCE [LARGE SCALE GENOMIC DNA]</scope>
    <source>
        <strain evidence="2 3">NCTC12971</strain>
    </source>
</reference>
<name>A0A4U9HNW6_SERRU</name>
<evidence type="ECO:0000313" key="2">
    <source>
        <dbReference type="EMBL" id="VTP65156.1"/>
    </source>
</evidence>
<proteinExistence type="predicted"/>
<dbReference type="Gene3D" id="3.40.50.970">
    <property type="match status" value="1"/>
</dbReference>
<evidence type="ECO:0000313" key="3">
    <source>
        <dbReference type="Proteomes" id="UP000307968"/>
    </source>
</evidence>
<dbReference type="InterPro" id="IPR011766">
    <property type="entry name" value="TPP_enzyme_TPP-bd"/>
</dbReference>